<evidence type="ECO:0000313" key="3">
    <source>
        <dbReference type="Proteomes" id="UP000014760"/>
    </source>
</evidence>
<dbReference type="EnsemblMetazoa" id="CapteT134085">
    <property type="protein sequence ID" value="CapteP134085"/>
    <property type="gene ID" value="CapteG134085"/>
</dbReference>
<dbReference type="EMBL" id="KB310753">
    <property type="protein sequence ID" value="ELT90846.1"/>
    <property type="molecule type" value="Genomic_DNA"/>
</dbReference>
<evidence type="ECO:0000313" key="2">
    <source>
        <dbReference type="EnsemblMetazoa" id="CapteP134085"/>
    </source>
</evidence>
<gene>
    <name evidence="1" type="ORF">CAPTEDRAFT_134085</name>
</gene>
<dbReference type="OrthoDB" id="6147158at2759"/>
<reference evidence="3" key="1">
    <citation type="submission" date="2012-12" db="EMBL/GenBank/DDBJ databases">
        <authorList>
            <person name="Hellsten U."/>
            <person name="Grimwood J."/>
            <person name="Chapman J.A."/>
            <person name="Shapiro H."/>
            <person name="Aerts A."/>
            <person name="Otillar R.P."/>
            <person name="Terry A.Y."/>
            <person name="Boore J.L."/>
            <person name="Simakov O."/>
            <person name="Marletaz F."/>
            <person name="Cho S.-J."/>
            <person name="Edsinger-Gonzales E."/>
            <person name="Havlak P."/>
            <person name="Kuo D.-H."/>
            <person name="Larsson T."/>
            <person name="Lv J."/>
            <person name="Arendt D."/>
            <person name="Savage R."/>
            <person name="Osoegawa K."/>
            <person name="de Jong P."/>
            <person name="Lindberg D.R."/>
            <person name="Seaver E.C."/>
            <person name="Weisblat D.A."/>
            <person name="Putnam N.H."/>
            <person name="Grigoriev I.V."/>
            <person name="Rokhsar D.S."/>
        </authorList>
    </citation>
    <scope>NUCLEOTIDE SEQUENCE</scope>
    <source>
        <strain evidence="3">I ESC-2004</strain>
    </source>
</reference>
<protein>
    <submittedName>
        <fullName evidence="1 2">Uncharacterized protein</fullName>
    </submittedName>
</protein>
<dbReference type="Proteomes" id="UP000014760">
    <property type="component" value="Unassembled WGS sequence"/>
</dbReference>
<keyword evidence="3" id="KW-1185">Reference proteome</keyword>
<dbReference type="AlphaFoldDB" id="R7TH09"/>
<accession>R7TH09</accession>
<dbReference type="EMBL" id="AMQN01014119">
    <property type="status" value="NOT_ANNOTATED_CDS"/>
    <property type="molecule type" value="Genomic_DNA"/>
</dbReference>
<name>R7TH09_CAPTE</name>
<sequence length="78" mass="8704">MNGIILEHVDVFKDLGVFIDQNLSFTSHIDSTVSKCNWICGMIKRSVGFYAPVNVKSALFSSLCRSHLNFASSVWSPH</sequence>
<reference evidence="1 3" key="2">
    <citation type="journal article" date="2013" name="Nature">
        <title>Insights into bilaterian evolution from three spiralian genomes.</title>
        <authorList>
            <person name="Simakov O."/>
            <person name="Marletaz F."/>
            <person name="Cho S.J."/>
            <person name="Edsinger-Gonzales E."/>
            <person name="Havlak P."/>
            <person name="Hellsten U."/>
            <person name="Kuo D.H."/>
            <person name="Larsson T."/>
            <person name="Lv J."/>
            <person name="Arendt D."/>
            <person name="Savage R."/>
            <person name="Osoegawa K."/>
            <person name="de Jong P."/>
            <person name="Grimwood J."/>
            <person name="Chapman J.A."/>
            <person name="Shapiro H."/>
            <person name="Aerts A."/>
            <person name="Otillar R.P."/>
            <person name="Terry A.Y."/>
            <person name="Boore J.L."/>
            <person name="Grigoriev I.V."/>
            <person name="Lindberg D.R."/>
            <person name="Seaver E.C."/>
            <person name="Weisblat D.A."/>
            <person name="Putnam N.H."/>
            <person name="Rokhsar D.S."/>
        </authorList>
    </citation>
    <scope>NUCLEOTIDE SEQUENCE</scope>
    <source>
        <strain evidence="1 3">I ESC-2004</strain>
    </source>
</reference>
<dbReference type="HOGENOM" id="CLU_000680_22_5_1"/>
<reference evidence="2" key="3">
    <citation type="submission" date="2015-06" db="UniProtKB">
        <authorList>
            <consortium name="EnsemblMetazoa"/>
        </authorList>
    </citation>
    <scope>IDENTIFICATION</scope>
</reference>
<proteinExistence type="predicted"/>
<organism evidence="1">
    <name type="scientific">Capitella teleta</name>
    <name type="common">Polychaete worm</name>
    <dbReference type="NCBI Taxonomy" id="283909"/>
    <lineage>
        <taxon>Eukaryota</taxon>
        <taxon>Metazoa</taxon>
        <taxon>Spiralia</taxon>
        <taxon>Lophotrochozoa</taxon>
        <taxon>Annelida</taxon>
        <taxon>Polychaeta</taxon>
        <taxon>Sedentaria</taxon>
        <taxon>Scolecida</taxon>
        <taxon>Capitellidae</taxon>
        <taxon>Capitella</taxon>
    </lineage>
</organism>
<evidence type="ECO:0000313" key="1">
    <source>
        <dbReference type="EMBL" id="ELT90846.1"/>
    </source>
</evidence>